<feature type="domain" description="RRM" evidence="3">
    <location>
        <begin position="145"/>
        <end position="220"/>
    </location>
</feature>
<feature type="region of interest" description="Disordered" evidence="2">
    <location>
        <begin position="47"/>
        <end position="85"/>
    </location>
</feature>
<dbReference type="SUPFAM" id="SSF54928">
    <property type="entry name" value="RNA-binding domain, RBD"/>
    <property type="match status" value="1"/>
</dbReference>
<dbReference type="Pfam" id="PF00076">
    <property type="entry name" value="RRM_1"/>
    <property type="match status" value="1"/>
</dbReference>
<sequence>MSNRLFLSSLRGVRRLANANDETRQQAGRMRSAADAETAAEIVMGDAEGDDHKRSAGVVRKGRGHGGERALLEGPLSSSSNTRRRTAKVSADVAMEDDEFGNHIRSGGVASPDSALNNSYYPRESIGGKDVWRHDMYTGPMSAGSWVFVRNCPSTVTPQQLYHLFQATVNSPVVSVKVHRGSIPTALIGFIRRDAAETAENKLHGRHVDGAVLKVCKVDESVAEIEDTEQGGDSGQHSRTTVRTPPQRTPRRGGWTVSRSGSGRQVRRAPFKRRSSEGRSRDNIVLKTNEAGGRFRR</sequence>
<evidence type="ECO:0000313" key="4">
    <source>
        <dbReference type="EMBL" id="EER06299.1"/>
    </source>
</evidence>
<keyword evidence="1" id="KW-0694">RNA-binding</keyword>
<organism evidence="5">
    <name type="scientific">Perkinsus marinus (strain ATCC 50983 / TXsc)</name>
    <dbReference type="NCBI Taxonomy" id="423536"/>
    <lineage>
        <taxon>Eukaryota</taxon>
        <taxon>Sar</taxon>
        <taxon>Alveolata</taxon>
        <taxon>Perkinsozoa</taxon>
        <taxon>Perkinsea</taxon>
        <taxon>Perkinsida</taxon>
        <taxon>Perkinsidae</taxon>
        <taxon>Perkinsus</taxon>
    </lineage>
</organism>
<feature type="compositionally biased region" description="Basic and acidic residues" evidence="2">
    <location>
        <begin position="274"/>
        <end position="284"/>
    </location>
</feature>
<feature type="region of interest" description="Disordered" evidence="2">
    <location>
        <begin position="225"/>
        <end position="297"/>
    </location>
</feature>
<proteinExistence type="predicted"/>
<dbReference type="GO" id="GO:0003723">
    <property type="term" value="F:RNA binding"/>
    <property type="evidence" value="ECO:0007669"/>
    <property type="project" value="UniProtKB-UniRule"/>
</dbReference>
<evidence type="ECO:0000256" key="2">
    <source>
        <dbReference type="SAM" id="MobiDB-lite"/>
    </source>
</evidence>
<evidence type="ECO:0000259" key="3">
    <source>
        <dbReference type="PROSITE" id="PS50102"/>
    </source>
</evidence>
<gene>
    <name evidence="4" type="ORF">Pmar_PMAR006064</name>
</gene>
<dbReference type="InterPro" id="IPR012677">
    <property type="entry name" value="Nucleotide-bd_a/b_plait_sf"/>
</dbReference>
<dbReference type="Gene3D" id="3.30.70.330">
    <property type="match status" value="1"/>
</dbReference>
<dbReference type="Proteomes" id="UP000007800">
    <property type="component" value="Unassembled WGS sequence"/>
</dbReference>
<evidence type="ECO:0000256" key="1">
    <source>
        <dbReference type="PROSITE-ProRule" id="PRU00176"/>
    </source>
</evidence>
<accession>C5LA43</accession>
<dbReference type="CDD" id="cd00590">
    <property type="entry name" value="RRM_SF"/>
    <property type="match status" value="1"/>
</dbReference>
<dbReference type="GeneID" id="9065261"/>
<evidence type="ECO:0000313" key="5">
    <source>
        <dbReference type="Proteomes" id="UP000007800"/>
    </source>
</evidence>
<dbReference type="PROSITE" id="PS50102">
    <property type="entry name" value="RRM"/>
    <property type="match status" value="1"/>
</dbReference>
<dbReference type="EMBL" id="GG680729">
    <property type="protein sequence ID" value="EER06299.1"/>
    <property type="molecule type" value="Genomic_DNA"/>
</dbReference>
<name>C5LA43_PERM5</name>
<dbReference type="OrthoDB" id="361089at2759"/>
<dbReference type="InterPro" id="IPR035979">
    <property type="entry name" value="RBD_domain_sf"/>
</dbReference>
<reference evidence="4 5" key="1">
    <citation type="submission" date="2008-07" db="EMBL/GenBank/DDBJ databases">
        <authorList>
            <person name="El-Sayed N."/>
            <person name="Caler E."/>
            <person name="Inman J."/>
            <person name="Amedeo P."/>
            <person name="Hass B."/>
            <person name="Wortman J."/>
        </authorList>
    </citation>
    <scope>NUCLEOTIDE SEQUENCE [LARGE SCALE GENOMIC DNA]</scope>
    <source>
        <strain evidence="5">ATCC 50983 / TXsc</strain>
    </source>
</reference>
<keyword evidence="5" id="KW-1185">Reference proteome</keyword>
<dbReference type="InterPro" id="IPR000504">
    <property type="entry name" value="RRM_dom"/>
</dbReference>
<protein>
    <recommendedName>
        <fullName evidence="3">RRM domain-containing protein</fullName>
    </recommendedName>
</protein>
<dbReference type="InParanoid" id="C5LA43"/>
<dbReference type="SMART" id="SM00360">
    <property type="entry name" value="RRM"/>
    <property type="match status" value="1"/>
</dbReference>
<dbReference type="RefSeq" id="XP_002774483.1">
    <property type="nucleotide sequence ID" value="XM_002774437.1"/>
</dbReference>
<dbReference type="AlphaFoldDB" id="C5LA43"/>
<dbReference type="OMA" id="NHIRSGG"/>